<name>A0AAW2Z4Z9_9EUKA</name>
<comment type="similarity">
    <text evidence="2">Belongs to the activator 1 small subunits family.</text>
</comment>
<dbReference type="InterPro" id="IPR003959">
    <property type="entry name" value="ATPase_AAA_core"/>
</dbReference>
<dbReference type="Pfam" id="PF00004">
    <property type="entry name" value="AAA"/>
    <property type="match status" value="1"/>
</dbReference>
<dbReference type="GO" id="GO:0006281">
    <property type="term" value="P:DNA repair"/>
    <property type="evidence" value="ECO:0007669"/>
    <property type="project" value="TreeGrafter"/>
</dbReference>
<dbReference type="Pfam" id="PF08542">
    <property type="entry name" value="Rep_fac_C"/>
    <property type="match status" value="1"/>
</dbReference>
<dbReference type="SUPFAM" id="SSF52540">
    <property type="entry name" value="P-loop containing nucleoside triphosphate hydrolases"/>
    <property type="match status" value="1"/>
</dbReference>
<accession>A0AAW2Z4Z9</accession>
<dbReference type="FunFam" id="1.10.8.60:FF:000012">
    <property type="entry name" value="Replication factor C subunit 4"/>
    <property type="match status" value="1"/>
</dbReference>
<gene>
    <name evidence="8" type="ORF">AKO1_004979</name>
</gene>
<evidence type="ECO:0000256" key="6">
    <source>
        <dbReference type="ARBA" id="ARBA00023242"/>
    </source>
</evidence>
<evidence type="ECO:0000313" key="9">
    <source>
        <dbReference type="Proteomes" id="UP001431209"/>
    </source>
</evidence>
<dbReference type="SMART" id="SM00382">
    <property type="entry name" value="AAA"/>
    <property type="match status" value="1"/>
</dbReference>
<dbReference type="InterPro" id="IPR027417">
    <property type="entry name" value="P-loop_NTPase"/>
</dbReference>
<dbReference type="PANTHER" id="PTHR11669">
    <property type="entry name" value="REPLICATION FACTOR C / DNA POLYMERASE III GAMMA-TAU SUBUNIT"/>
    <property type="match status" value="1"/>
</dbReference>
<dbReference type="InterPro" id="IPR013748">
    <property type="entry name" value="Rep_factorC_C"/>
</dbReference>
<feature type="domain" description="AAA+ ATPase" evidence="7">
    <location>
        <begin position="52"/>
        <end position="179"/>
    </location>
</feature>
<reference evidence="8 9" key="1">
    <citation type="submission" date="2024-03" db="EMBL/GenBank/DDBJ databases">
        <title>The Acrasis kona genome and developmental transcriptomes reveal deep origins of eukaryotic multicellular pathways.</title>
        <authorList>
            <person name="Sheikh S."/>
            <person name="Fu C.-J."/>
            <person name="Brown M.W."/>
            <person name="Baldauf S.L."/>
        </authorList>
    </citation>
    <scope>NUCLEOTIDE SEQUENCE [LARGE SCALE GENOMIC DNA]</scope>
    <source>
        <strain evidence="8 9">ATCC MYA-3509</strain>
    </source>
</reference>
<dbReference type="FunFam" id="3.40.50.300:FF:000107">
    <property type="entry name" value="Replication factor C subunit 4"/>
    <property type="match status" value="1"/>
</dbReference>
<dbReference type="GO" id="GO:0016887">
    <property type="term" value="F:ATP hydrolysis activity"/>
    <property type="evidence" value="ECO:0007669"/>
    <property type="project" value="InterPro"/>
</dbReference>
<keyword evidence="9" id="KW-1185">Reference proteome</keyword>
<dbReference type="GO" id="GO:0006261">
    <property type="term" value="P:DNA-templated DNA replication"/>
    <property type="evidence" value="ECO:0007669"/>
    <property type="project" value="TreeGrafter"/>
</dbReference>
<keyword evidence="6" id="KW-0539">Nucleus</keyword>
<proteinExistence type="inferred from homology"/>
<dbReference type="GO" id="GO:0005663">
    <property type="term" value="C:DNA replication factor C complex"/>
    <property type="evidence" value="ECO:0007669"/>
    <property type="project" value="TreeGrafter"/>
</dbReference>
<dbReference type="SUPFAM" id="SSF48019">
    <property type="entry name" value="post-AAA+ oligomerization domain-like"/>
    <property type="match status" value="1"/>
</dbReference>
<organism evidence="8 9">
    <name type="scientific">Acrasis kona</name>
    <dbReference type="NCBI Taxonomy" id="1008807"/>
    <lineage>
        <taxon>Eukaryota</taxon>
        <taxon>Discoba</taxon>
        <taxon>Heterolobosea</taxon>
        <taxon>Tetramitia</taxon>
        <taxon>Eutetramitia</taxon>
        <taxon>Acrasidae</taxon>
        <taxon>Acrasis</taxon>
    </lineage>
</organism>
<dbReference type="InterPro" id="IPR047854">
    <property type="entry name" value="RFC_lid"/>
</dbReference>
<keyword evidence="5" id="KW-0067">ATP-binding</keyword>
<dbReference type="Gene3D" id="1.10.8.60">
    <property type="match status" value="1"/>
</dbReference>
<dbReference type="Proteomes" id="UP001431209">
    <property type="component" value="Unassembled WGS sequence"/>
</dbReference>
<evidence type="ECO:0000256" key="2">
    <source>
        <dbReference type="ARBA" id="ARBA00005378"/>
    </source>
</evidence>
<evidence type="ECO:0000256" key="5">
    <source>
        <dbReference type="ARBA" id="ARBA00022840"/>
    </source>
</evidence>
<comment type="caution">
    <text evidence="8">The sequence shown here is derived from an EMBL/GenBank/DDBJ whole genome shotgun (WGS) entry which is preliminary data.</text>
</comment>
<dbReference type="CDD" id="cd18140">
    <property type="entry name" value="HLD_clamp_RFC"/>
    <property type="match status" value="1"/>
</dbReference>
<protein>
    <submittedName>
        <fullName evidence="8">Replication factor C subunit</fullName>
    </submittedName>
</protein>
<dbReference type="GO" id="GO:0005524">
    <property type="term" value="F:ATP binding"/>
    <property type="evidence" value="ECO:0007669"/>
    <property type="project" value="UniProtKB-KW"/>
</dbReference>
<dbReference type="CDD" id="cd00009">
    <property type="entry name" value="AAA"/>
    <property type="match status" value="1"/>
</dbReference>
<dbReference type="Gene3D" id="3.40.50.300">
    <property type="entry name" value="P-loop containing nucleotide triphosphate hydrolases"/>
    <property type="match status" value="1"/>
</dbReference>
<dbReference type="PANTHER" id="PTHR11669:SF5">
    <property type="entry name" value="REPLICATION FACTOR C SUBUNIT 2"/>
    <property type="match status" value="1"/>
</dbReference>
<dbReference type="Gene3D" id="1.20.272.10">
    <property type="match status" value="1"/>
</dbReference>
<evidence type="ECO:0000256" key="3">
    <source>
        <dbReference type="ARBA" id="ARBA00022705"/>
    </source>
</evidence>
<dbReference type="InterPro" id="IPR050238">
    <property type="entry name" value="DNA_Rep/Repair_Clamp_Loader"/>
</dbReference>
<evidence type="ECO:0000256" key="1">
    <source>
        <dbReference type="ARBA" id="ARBA00004123"/>
    </source>
</evidence>
<dbReference type="GO" id="GO:0003677">
    <property type="term" value="F:DNA binding"/>
    <property type="evidence" value="ECO:0007669"/>
    <property type="project" value="InterPro"/>
</dbReference>
<keyword evidence="4" id="KW-0547">Nucleotide-binding</keyword>
<dbReference type="InterPro" id="IPR008921">
    <property type="entry name" value="DNA_pol3_clamp-load_cplx_C"/>
</dbReference>
<dbReference type="AlphaFoldDB" id="A0AAW2Z4Z9"/>
<keyword evidence="3" id="KW-0235">DNA replication</keyword>
<evidence type="ECO:0000259" key="7">
    <source>
        <dbReference type="SMART" id="SM00382"/>
    </source>
</evidence>
<dbReference type="InterPro" id="IPR003593">
    <property type="entry name" value="AAA+_ATPase"/>
</dbReference>
<dbReference type="GO" id="GO:0005634">
    <property type="term" value="C:nucleus"/>
    <property type="evidence" value="ECO:0007669"/>
    <property type="project" value="UniProtKB-SubCell"/>
</dbReference>
<evidence type="ECO:0000256" key="4">
    <source>
        <dbReference type="ARBA" id="ARBA00022741"/>
    </source>
</evidence>
<evidence type="ECO:0000313" key="8">
    <source>
        <dbReference type="EMBL" id="KAL0484318.1"/>
    </source>
</evidence>
<dbReference type="NCBIfam" id="NF001679">
    <property type="entry name" value="PRK00440.1"/>
    <property type="match status" value="1"/>
</dbReference>
<comment type="subcellular location">
    <subcellularLocation>
        <location evidence="1">Nucleus</location>
    </subcellularLocation>
</comment>
<sequence length="341" mass="38011">MSATEGSSQEKKDVKPRDELPWVEKYRPVEMKDIVGNEEAVSRLKVIAYDGNMPNLILSGPPGTGKTTSVMCLARALLGKDVYKEAVLELNASDDRTLNVVRNKIKMFAQKKVTLPANRHKIIILDEADSMSTGAQQALRRIMEIHSNTTRFALACNDSSKIIEPIQSRCALVRYRKLTNKDILIRVMEVVQQEKIIKNSEGLEALMYTADGDLRNALNNLQATWQGFGMVDATNVFKVCDQPHPTAVKEIILKCLESKFVEAQKKLDAVVKKGYSAQDIVGTISKMVRNGMEEMSEEVQLEFIKEIGIIHVRVIEGVQSPLQLSALLAKLCRASANVIKQ</sequence>
<dbReference type="EMBL" id="JAOPGA020001034">
    <property type="protein sequence ID" value="KAL0484318.1"/>
    <property type="molecule type" value="Genomic_DNA"/>
</dbReference>
<dbReference type="GO" id="GO:0003689">
    <property type="term" value="F:DNA clamp loader activity"/>
    <property type="evidence" value="ECO:0007669"/>
    <property type="project" value="TreeGrafter"/>
</dbReference>